<dbReference type="GO" id="GO:0008270">
    <property type="term" value="F:zinc ion binding"/>
    <property type="evidence" value="ECO:0007669"/>
    <property type="project" value="UniProtKB-KW"/>
</dbReference>
<dbReference type="InterPro" id="IPR038508">
    <property type="entry name" value="ArfGAP_dom_sf"/>
</dbReference>
<dbReference type="AlphaFoldDB" id="A0AAU9S6M4"/>
<evidence type="ECO:0000259" key="9">
    <source>
        <dbReference type="PROSITE" id="PS50115"/>
    </source>
</evidence>
<feature type="compositionally biased region" description="Basic residues" evidence="8">
    <location>
        <begin position="177"/>
        <end position="189"/>
    </location>
</feature>
<evidence type="ECO:0000256" key="7">
    <source>
        <dbReference type="PROSITE-ProRule" id="PRU00288"/>
    </source>
</evidence>
<feature type="domain" description="Arf-GAP" evidence="9">
    <location>
        <begin position="10"/>
        <end position="128"/>
    </location>
</feature>
<dbReference type="EMBL" id="OU466860">
    <property type="protein sequence ID" value="CAH2059303.1"/>
    <property type="molecule type" value="Genomic_DNA"/>
</dbReference>
<evidence type="ECO:0000256" key="3">
    <source>
        <dbReference type="ARBA" id="ARBA00022723"/>
    </source>
</evidence>
<dbReference type="InterPro" id="IPR037278">
    <property type="entry name" value="ARFGAP/RecO"/>
</dbReference>
<feature type="region of interest" description="Disordered" evidence="8">
    <location>
        <begin position="128"/>
        <end position="212"/>
    </location>
</feature>
<protein>
    <recommendedName>
        <fullName evidence="9">Arf-GAP domain-containing protein</fullName>
    </recommendedName>
</protein>
<dbReference type="FunFam" id="1.10.220.150:FF:000012">
    <property type="entry name" value="ADP-ribosylation factor GTPase-activating protein AGD10"/>
    <property type="match status" value="1"/>
</dbReference>
<keyword evidence="3" id="KW-0479">Metal-binding</keyword>
<evidence type="ECO:0000256" key="4">
    <source>
        <dbReference type="ARBA" id="ARBA00022771"/>
    </source>
</evidence>
<feature type="compositionally biased region" description="Polar residues" evidence="8">
    <location>
        <begin position="136"/>
        <end position="149"/>
    </location>
</feature>
<dbReference type="PRINTS" id="PR00405">
    <property type="entry name" value="REVINTRACTNG"/>
</dbReference>
<keyword evidence="1" id="KW-0343">GTPase activation</keyword>
<dbReference type="PANTHER" id="PTHR45686:SF19">
    <property type="entry name" value="ADP-RIBOSYLATION FACTOR GTPASE-ACTIVATING PROTEIN AGD10"/>
    <property type="match status" value="1"/>
</dbReference>
<keyword evidence="5" id="KW-0862">Zinc</keyword>
<keyword evidence="6" id="KW-0007">Acetylation</keyword>
<dbReference type="SUPFAM" id="SSF57863">
    <property type="entry name" value="ArfGap/RecO-like zinc finger"/>
    <property type="match status" value="1"/>
</dbReference>
<name>A0AAU9S6M4_THLAR</name>
<reference evidence="10 11" key="1">
    <citation type="submission" date="2022-03" db="EMBL/GenBank/DDBJ databases">
        <authorList>
            <person name="Nunn A."/>
            <person name="Chopra R."/>
            <person name="Nunn A."/>
            <person name="Contreras Garrido A."/>
        </authorList>
    </citation>
    <scope>NUCLEOTIDE SEQUENCE [LARGE SCALE GENOMIC DNA]</scope>
</reference>
<dbReference type="GO" id="GO:0005096">
    <property type="term" value="F:GTPase activator activity"/>
    <property type="evidence" value="ECO:0007669"/>
    <property type="project" value="UniProtKB-KW"/>
</dbReference>
<dbReference type="PROSITE" id="PS50115">
    <property type="entry name" value="ARFGAP"/>
    <property type="match status" value="1"/>
</dbReference>
<keyword evidence="4 7" id="KW-0863">Zinc-finger</keyword>
<keyword evidence="11" id="KW-1185">Reference proteome</keyword>
<proteinExistence type="predicted"/>
<dbReference type="GO" id="GO:0048205">
    <property type="term" value="P:COPI coating of Golgi vesicle"/>
    <property type="evidence" value="ECO:0007669"/>
    <property type="project" value="TreeGrafter"/>
</dbReference>
<dbReference type="Proteomes" id="UP000836841">
    <property type="component" value="Chromosome 4"/>
</dbReference>
<sequence length="412" mass="44449">MASENLNDKTSVFKKLKSKSDNKICFDCNAKSPTWASVTYGIFLCIDCSAVHRSLGVHISFVRSTNLDSWSPEQLKMMVYGGNCRAHVFFKQHGWSGGDKTEAKYTSRAAELYKQTLAKEVAKSMAEALDLPPSPDSSQVPNVLSSIKTSEAPKESSHNTLKQQEKPEAAVSPRVSRSVKKPLGAKKTGKTGGLGARKLTSKSSGTLYDQKPEEAVVIPATSPSNGTPSAKSARSSFSSRFDYADGVQMSSSPQVFGHVAPPKSSGFFEEYEVNGGGFQKKPITSSSKVQMSSLLSPSYYSSSLAFDQIQETDEARKKFSNAKSISSSQYFGNENSSADLEAKSTLKKFSGSSAISSADLFGDDDGDFPLDLSAGDLINRLSLQAQQDMSSLKNMAEETKKKLSSVASNLWV</sequence>
<evidence type="ECO:0000256" key="5">
    <source>
        <dbReference type="ARBA" id="ARBA00022833"/>
    </source>
</evidence>
<evidence type="ECO:0000256" key="2">
    <source>
        <dbReference type="ARBA" id="ARBA00022553"/>
    </source>
</evidence>
<gene>
    <name evidence="10" type="ORF">TAV2_LOCUS12659</name>
</gene>
<dbReference type="Gene3D" id="1.10.220.150">
    <property type="entry name" value="Arf GTPase activating protein"/>
    <property type="match status" value="1"/>
</dbReference>
<dbReference type="CDD" id="cd08831">
    <property type="entry name" value="ArfGap_ArfGap2_3_like"/>
    <property type="match status" value="1"/>
</dbReference>
<feature type="non-terminal residue" evidence="10">
    <location>
        <position position="1"/>
    </location>
</feature>
<evidence type="ECO:0000256" key="6">
    <source>
        <dbReference type="ARBA" id="ARBA00022990"/>
    </source>
</evidence>
<dbReference type="GO" id="GO:0000139">
    <property type="term" value="C:Golgi membrane"/>
    <property type="evidence" value="ECO:0007669"/>
    <property type="project" value="GOC"/>
</dbReference>
<organism evidence="10 11">
    <name type="scientific">Thlaspi arvense</name>
    <name type="common">Field penny-cress</name>
    <dbReference type="NCBI Taxonomy" id="13288"/>
    <lineage>
        <taxon>Eukaryota</taxon>
        <taxon>Viridiplantae</taxon>
        <taxon>Streptophyta</taxon>
        <taxon>Embryophyta</taxon>
        <taxon>Tracheophyta</taxon>
        <taxon>Spermatophyta</taxon>
        <taxon>Magnoliopsida</taxon>
        <taxon>eudicotyledons</taxon>
        <taxon>Gunneridae</taxon>
        <taxon>Pentapetalae</taxon>
        <taxon>rosids</taxon>
        <taxon>malvids</taxon>
        <taxon>Brassicales</taxon>
        <taxon>Brassicaceae</taxon>
        <taxon>Thlaspideae</taxon>
        <taxon>Thlaspi</taxon>
    </lineage>
</organism>
<evidence type="ECO:0000313" key="10">
    <source>
        <dbReference type="EMBL" id="CAH2059303.1"/>
    </source>
</evidence>
<evidence type="ECO:0000313" key="11">
    <source>
        <dbReference type="Proteomes" id="UP000836841"/>
    </source>
</evidence>
<feature type="compositionally biased region" description="Basic and acidic residues" evidence="8">
    <location>
        <begin position="151"/>
        <end position="168"/>
    </location>
</feature>
<dbReference type="InterPro" id="IPR001164">
    <property type="entry name" value="ArfGAP_dom"/>
</dbReference>
<dbReference type="PANTHER" id="PTHR45686">
    <property type="entry name" value="ADP-RIBOSYLATION FACTOR GTPASE ACTIVATING PROTEIN 3, ISOFORM H-RELATED"/>
    <property type="match status" value="1"/>
</dbReference>
<dbReference type="SMART" id="SM00105">
    <property type="entry name" value="ArfGap"/>
    <property type="match status" value="1"/>
</dbReference>
<dbReference type="Pfam" id="PF01412">
    <property type="entry name" value="ArfGap"/>
    <property type="match status" value="1"/>
</dbReference>
<evidence type="ECO:0000256" key="1">
    <source>
        <dbReference type="ARBA" id="ARBA00022468"/>
    </source>
</evidence>
<evidence type="ECO:0000256" key="8">
    <source>
        <dbReference type="SAM" id="MobiDB-lite"/>
    </source>
</evidence>
<accession>A0AAU9S6M4</accession>
<keyword evidence="2" id="KW-0597">Phosphoprotein</keyword>